<evidence type="ECO:0000256" key="1">
    <source>
        <dbReference type="SAM" id="MobiDB-lite"/>
    </source>
</evidence>
<sequence length="208" mass="23139">QSKSPPDNVLQQLQAAGKPKARPTRCAASMEEAETQPVEAVVDEMEIADTDPDYVRQGSQELVPAGVAQFMPTMPLSPGQTPSVAVNVGAGGSVNSVTHPNEYKRLARFMKSQRNTHLVEMGKMWNKSLSDKNKLLKEWISHGENADKIEASLLFKLEHQDREGAEEEQLTVEQMEKIRATVQRQAGTKDEDCPTNPALTRYWVVVKR</sequence>
<proteinExistence type="predicted"/>
<feature type="non-terminal residue" evidence="2">
    <location>
        <position position="1"/>
    </location>
</feature>
<keyword evidence="3" id="KW-1185">Reference proteome</keyword>
<evidence type="ECO:0000313" key="3">
    <source>
        <dbReference type="Proteomes" id="UP001642484"/>
    </source>
</evidence>
<accession>A0ABP0JF18</accession>
<evidence type="ECO:0008006" key="4">
    <source>
        <dbReference type="Google" id="ProtNLM"/>
    </source>
</evidence>
<feature type="non-terminal residue" evidence="2">
    <location>
        <position position="208"/>
    </location>
</feature>
<dbReference type="Proteomes" id="UP001642484">
    <property type="component" value="Unassembled WGS sequence"/>
</dbReference>
<feature type="region of interest" description="Disordered" evidence="1">
    <location>
        <begin position="1"/>
        <end position="37"/>
    </location>
</feature>
<feature type="compositionally biased region" description="Polar residues" evidence="1">
    <location>
        <begin position="1"/>
        <end position="14"/>
    </location>
</feature>
<reference evidence="2 3" key="1">
    <citation type="submission" date="2024-02" db="EMBL/GenBank/DDBJ databases">
        <authorList>
            <person name="Chen Y."/>
            <person name="Shah S."/>
            <person name="Dougan E. K."/>
            <person name="Thang M."/>
            <person name="Chan C."/>
        </authorList>
    </citation>
    <scope>NUCLEOTIDE SEQUENCE [LARGE SCALE GENOMIC DNA]</scope>
</reference>
<organism evidence="2 3">
    <name type="scientific">Durusdinium trenchii</name>
    <dbReference type="NCBI Taxonomy" id="1381693"/>
    <lineage>
        <taxon>Eukaryota</taxon>
        <taxon>Sar</taxon>
        <taxon>Alveolata</taxon>
        <taxon>Dinophyceae</taxon>
        <taxon>Suessiales</taxon>
        <taxon>Symbiodiniaceae</taxon>
        <taxon>Durusdinium</taxon>
    </lineage>
</organism>
<protein>
    <recommendedName>
        <fullName evidence="4">RxLR effector candidate</fullName>
    </recommendedName>
</protein>
<comment type="caution">
    <text evidence="2">The sequence shown here is derived from an EMBL/GenBank/DDBJ whole genome shotgun (WGS) entry which is preliminary data.</text>
</comment>
<gene>
    <name evidence="2" type="ORF">CCMP2556_LOCUS11000</name>
</gene>
<dbReference type="EMBL" id="CAXAMN010005207">
    <property type="protein sequence ID" value="CAK9012804.1"/>
    <property type="molecule type" value="Genomic_DNA"/>
</dbReference>
<evidence type="ECO:0000313" key="2">
    <source>
        <dbReference type="EMBL" id="CAK9012804.1"/>
    </source>
</evidence>
<name>A0ABP0JF18_9DINO</name>